<keyword evidence="3" id="KW-1185">Reference proteome</keyword>
<reference evidence="2 3" key="1">
    <citation type="submission" date="2021-01" db="EMBL/GenBank/DDBJ databases">
        <title>Cercospora kikuchii MAFF 305040 whole genome shotgun sequence.</title>
        <authorList>
            <person name="Kashiwa T."/>
            <person name="Suzuki T."/>
        </authorList>
    </citation>
    <scope>NUCLEOTIDE SEQUENCE [LARGE SCALE GENOMIC DNA]</scope>
    <source>
        <strain evidence="2 3">MAFF 305040</strain>
    </source>
</reference>
<evidence type="ECO:0000313" key="3">
    <source>
        <dbReference type="Proteomes" id="UP000825890"/>
    </source>
</evidence>
<dbReference type="AlphaFoldDB" id="A0A9P3FKX7"/>
<accession>A0A9P3FKX7</accession>
<keyword evidence="1" id="KW-0472">Membrane</keyword>
<dbReference type="GeneID" id="68296169"/>
<proteinExistence type="predicted"/>
<keyword evidence="1" id="KW-0812">Transmembrane</keyword>
<protein>
    <submittedName>
        <fullName evidence="2">Uncharacterized protein</fullName>
    </submittedName>
</protein>
<evidence type="ECO:0000313" key="2">
    <source>
        <dbReference type="EMBL" id="GIZ47505.1"/>
    </source>
</evidence>
<sequence>MRITIRNQVLFAPGFSISRPNVFHVARSFAGFDNSEEGHPCRTHGNAFHIAALGLLSTIVTVFIATYILASISTSTGDLIQDPLLRGRYYYSLIRTEQEEPSDQRIEVSAAAAVSSTHIFFICFHFLTGDEQVSVSAVVLYAEGICVLLLAIEAAAMLIVALIWVAAKGLQWYFETRLRYAAWWEDDGVLD</sequence>
<dbReference type="OrthoDB" id="10348545at2759"/>
<organism evidence="2 3">
    <name type="scientific">Cercospora kikuchii</name>
    <dbReference type="NCBI Taxonomy" id="84275"/>
    <lineage>
        <taxon>Eukaryota</taxon>
        <taxon>Fungi</taxon>
        <taxon>Dikarya</taxon>
        <taxon>Ascomycota</taxon>
        <taxon>Pezizomycotina</taxon>
        <taxon>Dothideomycetes</taxon>
        <taxon>Dothideomycetidae</taxon>
        <taxon>Mycosphaerellales</taxon>
        <taxon>Mycosphaerellaceae</taxon>
        <taxon>Cercospora</taxon>
    </lineage>
</organism>
<comment type="caution">
    <text evidence="2">The sequence shown here is derived from an EMBL/GenBank/DDBJ whole genome shotgun (WGS) entry which is preliminary data.</text>
</comment>
<keyword evidence="1" id="KW-1133">Transmembrane helix</keyword>
<dbReference type="Proteomes" id="UP000825890">
    <property type="component" value="Unassembled WGS sequence"/>
</dbReference>
<dbReference type="EMBL" id="BOLY01000007">
    <property type="protein sequence ID" value="GIZ47505.1"/>
    <property type="molecule type" value="Genomic_DNA"/>
</dbReference>
<dbReference type="RefSeq" id="XP_044661992.1">
    <property type="nucleotide sequence ID" value="XM_044806057.1"/>
</dbReference>
<gene>
    <name evidence="2" type="ORF">CKM354_001059400</name>
</gene>
<feature type="transmembrane region" description="Helical" evidence="1">
    <location>
        <begin position="47"/>
        <end position="70"/>
    </location>
</feature>
<evidence type="ECO:0000256" key="1">
    <source>
        <dbReference type="SAM" id="Phobius"/>
    </source>
</evidence>
<name>A0A9P3FKX7_9PEZI</name>
<feature type="transmembrane region" description="Helical" evidence="1">
    <location>
        <begin position="139"/>
        <end position="167"/>
    </location>
</feature>